<evidence type="ECO:0000313" key="2">
    <source>
        <dbReference type="EMBL" id="QDG52765.1"/>
    </source>
</evidence>
<evidence type="ECO:0000256" key="1">
    <source>
        <dbReference type="SAM" id="MobiDB-lite"/>
    </source>
</evidence>
<proteinExistence type="predicted"/>
<keyword evidence="3" id="KW-1185">Reference proteome</keyword>
<gene>
    <name evidence="2" type="ORF">FIV42_19060</name>
</gene>
<feature type="region of interest" description="Disordered" evidence="1">
    <location>
        <begin position="227"/>
        <end position="257"/>
    </location>
</feature>
<dbReference type="AlphaFoldDB" id="A0A4Y6PYE6"/>
<evidence type="ECO:0000313" key="3">
    <source>
        <dbReference type="Proteomes" id="UP000315995"/>
    </source>
</evidence>
<dbReference type="RefSeq" id="WP_141199230.1">
    <property type="nucleotide sequence ID" value="NZ_CP041186.1"/>
</dbReference>
<dbReference type="EMBL" id="CP041186">
    <property type="protein sequence ID" value="QDG52765.1"/>
    <property type="molecule type" value="Genomic_DNA"/>
</dbReference>
<accession>A0A5B8YA68</accession>
<name>A0A4Y6PYE6_PERCE</name>
<organism evidence="2 3">
    <name type="scientific">Persicimonas caeni</name>
    <dbReference type="NCBI Taxonomy" id="2292766"/>
    <lineage>
        <taxon>Bacteria</taxon>
        <taxon>Deltaproteobacteria</taxon>
        <taxon>Bradymonadales</taxon>
        <taxon>Bradymonadaceae</taxon>
        <taxon>Persicimonas</taxon>
    </lineage>
</organism>
<sequence length="257" mass="27781">MAAALQDTRLRDKFSDALARAEQLDVTDNHALIRDAAVADGRAAVDTFATIIEREDVQEVARIEAESSVAETRQTADHAFTAIRSSLGTGLALMRANNETGVIRETREAEGYLDRVQASDFKSMSHADARTNLERAVTYVDKLVPDELGAPVMAVAQPALDNFTQAVEGQARAEGKWVEAQASLEAGRAQVRDAYLSFRDHMRGILRQTGQIDKLGQIVPALHDIIRAGHGTPTNDDPTVDPAGGDEPTPEPIVDEA</sequence>
<dbReference type="Proteomes" id="UP000315995">
    <property type="component" value="Chromosome"/>
</dbReference>
<protein>
    <submittedName>
        <fullName evidence="2">Uncharacterized protein</fullName>
    </submittedName>
</protein>
<accession>A0A4Y6PYE6</accession>
<reference evidence="2 3" key="1">
    <citation type="submission" date="2019-06" db="EMBL/GenBank/DDBJ databases">
        <title>Persicimonas caeni gen. nov., sp. nov., a predatory bacterium isolated from solar saltern.</title>
        <authorList>
            <person name="Wang S."/>
        </authorList>
    </citation>
    <scope>NUCLEOTIDE SEQUENCE [LARGE SCALE GENOMIC DNA]</scope>
    <source>
        <strain evidence="2 3">YN101</strain>
    </source>
</reference>